<dbReference type="SUPFAM" id="SSF51905">
    <property type="entry name" value="FAD/NAD(P)-binding domain"/>
    <property type="match status" value="1"/>
</dbReference>
<accession>A0ABT2QA43</accession>
<comment type="caution">
    <text evidence="1">The sequence shown here is derived from an EMBL/GenBank/DDBJ whole genome shotgun (WGS) entry which is preliminary data.</text>
</comment>
<proteinExistence type="predicted"/>
<dbReference type="Gene3D" id="3.50.50.60">
    <property type="entry name" value="FAD/NAD(P)-binding domain"/>
    <property type="match status" value="1"/>
</dbReference>
<protein>
    <submittedName>
        <fullName evidence="1">Tryptophan 7-halogenase</fullName>
    </submittedName>
</protein>
<dbReference type="Pfam" id="PF04820">
    <property type="entry name" value="Trp_halogenase"/>
    <property type="match status" value="1"/>
</dbReference>
<keyword evidence="2" id="KW-1185">Reference proteome</keyword>
<evidence type="ECO:0000313" key="2">
    <source>
        <dbReference type="Proteomes" id="UP001320972"/>
    </source>
</evidence>
<dbReference type="InterPro" id="IPR006905">
    <property type="entry name" value="Flavin_halogenase"/>
</dbReference>
<gene>
    <name evidence="1" type="ORF">OB955_03505</name>
</gene>
<dbReference type="Proteomes" id="UP001320972">
    <property type="component" value="Unassembled WGS sequence"/>
</dbReference>
<name>A0ABT2QA43_9EURY</name>
<organism evidence="1 2">
    <name type="scientific">Natronoglomus mannanivorans</name>
    <dbReference type="NCBI Taxonomy" id="2979990"/>
    <lineage>
        <taxon>Archaea</taxon>
        <taxon>Methanobacteriati</taxon>
        <taxon>Methanobacteriota</taxon>
        <taxon>Stenosarchaea group</taxon>
        <taxon>Halobacteria</taxon>
        <taxon>Halobacteriales</taxon>
        <taxon>Natrialbaceae</taxon>
        <taxon>Natronoglomus</taxon>
    </lineage>
</organism>
<reference evidence="1 2" key="1">
    <citation type="submission" date="2022-09" db="EMBL/GenBank/DDBJ databases">
        <title>Enrichment on poylsaccharides allowed isolation of novel metabolic and taxonomic groups of Haloarchaea.</title>
        <authorList>
            <person name="Sorokin D.Y."/>
            <person name="Elcheninov A.G."/>
            <person name="Khizhniak T.V."/>
            <person name="Kolganova T.V."/>
            <person name="Kublanov I.V."/>
        </authorList>
    </citation>
    <scope>NUCLEOTIDE SEQUENCE [LARGE SCALE GENOMIC DNA]</scope>
    <source>
        <strain evidence="1 2">AArc-m2/3/4</strain>
    </source>
</reference>
<dbReference type="InterPro" id="IPR036188">
    <property type="entry name" value="FAD/NAD-bd_sf"/>
</dbReference>
<dbReference type="PANTHER" id="PTHR43747">
    <property type="entry name" value="FAD-BINDING PROTEIN"/>
    <property type="match status" value="1"/>
</dbReference>
<evidence type="ECO:0000313" key="1">
    <source>
        <dbReference type="EMBL" id="MCU4971804.1"/>
    </source>
</evidence>
<dbReference type="PANTHER" id="PTHR43747:SF4">
    <property type="entry name" value="FLAVIN-DEPENDENT TRYPTOPHAN HALOGENASE"/>
    <property type="match status" value="1"/>
</dbReference>
<sequence length="514" mass="58574">MTDGRPSDPIETVTIVGGGDSGLLSALLVKRFNPDITVTVVDDFQREIPQVGKSTFSHILDTLHGVLDIDRSRFIDEVKPVWKASVYFEDWCGCEPFHVPFDEHMLIPPSPGPGRFDALYHRYENRSFETVCTKLVETGNTPIKEHRDELSLYDHVAYHLSTDRFNELLRTVCTEREIELIDDEIVEVNLTDGSITAVESEQTTYEADLYVDATGFERTLVGEMPTEFTSFDFPLDSAVVAKADVSLSEIVPATVVTSGDCGWFWQIDTVDWRDLGYVYSSAHCSEAAARREFVDRHDGRISESDVTTYAFQSGTYERAWVNNCLAVGNALGFVEPLQSTALTTNAQLVQKLAILLADNRRLNHRGIRDIYNSYVRDIWANIYDFISIHYRYASGETEFWEDASSINDDRRLAQYTDGYRKNGFTSHTEFDRQHGRTGRIFSQWMFDLVLTNVGVESDFYERVSVDVNPTVEREIAKQDEKIRQDVRSHVSYEDVYGDPELLERLTGSRRSRGV</sequence>
<dbReference type="RefSeq" id="WP_338006962.1">
    <property type="nucleotide sequence ID" value="NZ_JAOPKB010000001.1"/>
</dbReference>
<dbReference type="InterPro" id="IPR050816">
    <property type="entry name" value="Flavin-dep_Halogenase_NPB"/>
</dbReference>
<dbReference type="EMBL" id="JAOPKB010000001">
    <property type="protein sequence ID" value="MCU4971804.1"/>
    <property type="molecule type" value="Genomic_DNA"/>
</dbReference>